<accession>A0A8X7BS43</accession>
<dbReference type="InterPro" id="IPR040676">
    <property type="entry name" value="DUF5641"/>
</dbReference>
<dbReference type="InterPro" id="IPR049012">
    <property type="entry name" value="Mutator_transp_dom"/>
</dbReference>
<evidence type="ECO:0000259" key="2">
    <source>
        <dbReference type="Pfam" id="PF20700"/>
    </source>
</evidence>
<feature type="domain" description="DUF5641" evidence="1">
    <location>
        <begin position="244"/>
        <end position="322"/>
    </location>
</feature>
<dbReference type="EMBL" id="BMAV01003284">
    <property type="protein sequence ID" value="GFY42736.1"/>
    <property type="molecule type" value="Genomic_DNA"/>
</dbReference>
<evidence type="ECO:0008006" key="5">
    <source>
        <dbReference type="Google" id="ProtNLM"/>
    </source>
</evidence>
<protein>
    <recommendedName>
        <fullName evidence="5">DUF5641 domain-containing protein</fullName>
    </recommendedName>
</protein>
<name>A0A8X7BS43_9ARAC</name>
<evidence type="ECO:0000313" key="4">
    <source>
        <dbReference type="Proteomes" id="UP000886998"/>
    </source>
</evidence>
<gene>
    <name evidence="3" type="primary">AVEN_121345_1</name>
    <name evidence="3" type="ORF">TNIN_6982</name>
</gene>
<dbReference type="Pfam" id="PF05380">
    <property type="entry name" value="Peptidase_A17"/>
    <property type="match status" value="1"/>
</dbReference>
<comment type="caution">
    <text evidence="3">The sequence shown here is derived from an EMBL/GenBank/DDBJ whole genome shotgun (WGS) entry which is preliminary data.</text>
</comment>
<dbReference type="Pfam" id="PF18701">
    <property type="entry name" value="DUF5641"/>
    <property type="match status" value="1"/>
</dbReference>
<feature type="domain" description="Mutator-like transposase" evidence="2">
    <location>
        <begin position="418"/>
        <end position="588"/>
    </location>
</feature>
<dbReference type="InterPro" id="IPR008042">
    <property type="entry name" value="Retrotrans_Pao"/>
</dbReference>
<dbReference type="PANTHER" id="PTHR47331">
    <property type="entry name" value="PHD-TYPE DOMAIN-CONTAINING PROTEIN"/>
    <property type="match status" value="1"/>
</dbReference>
<reference evidence="3" key="1">
    <citation type="submission" date="2020-08" db="EMBL/GenBank/DDBJ databases">
        <title>Multicomponent nature underlies the extraordinary mechanical properties of spider dragline silk.</title>
        <authorList>
            <person name="Kono N."/>
            <person name="Nakamura H."/>
            <person name="Mori M."/>
            <person name="Yoshida Y."/>
            <person name="Ohtoshi R."/>
            <person name="Malay A.D."/>
            <person name="Moran D.A.P."/>
            <person name="Tomita M."/>
            <person name="Numata K."/>
            <person name="Arakawa K."/>
        </authorList>
    </citation>
    <scope>NUCLEOTIDE SEQUENCE</scope>
</reference>
<organism evidence="3 4">
    <name type="scientific">Trichonephila inaurata madagascariensis</name>
    <dbReference type="NCBI Taxonomy" id="2747483"/>
    <lineage>
        <taxon>Eukaryota</taxon>
        <taxon>Metazoa</taxon>
        <taxon>Ecdysozoa</taxon>
        <taxon>Arthropoda</taxon>
        <taxon>Chelicerata</taxon>
        <taxon>Arachnida</taxon>
        <taxon>Araneae</taxon>
        <taxon>Araneomorphae</taxon>
        <taxon>Entelegynae</taxon>
        <taxon>Araneoidea</taxon>
        <taxon>Nephilidae</taxon>
        <taxon>Trichonephila</taxon>
        <taxon>Trichonephila inaurata</taxon>
    </lineage>
</organism>
<sequence>MSEGCFNLRIFESNVTSKSVDKHSGETFILGIIWDLDNDVLKCYTNFDSLTCEAKITKRLVLSTVQKVFDPIGMLAPSTLHPKLLLQELWKMKIAWDEELPQNIVNKFMKWLSEIQILKDVTVPHCMEIDIFTELHVFVDASKGSYAGCVFTRSIVDSIVSVILVRAKSRVAPLKLLSIPRLELMACCVGTRLVNSILKALNMPDLKVTLWSDSTTALWWIKEYGNWSVFVANRVKEIRQLTQIQSWKKEYLGELIQKQNDNRVREPRVGEVVLIGNDNKKRLSWPISKIIELIPGRDGEIRTVRLKTQHGTIIRPVQRIFSLEVQAIANGDKKLKEESISVKCTKPEKVLNTNDVMGNCMNRNSTSKYKFKGNRYTNKNNTNEIDKNIKSASTASETKLQNDSKMSSTVENEDKNVIFNLKILSNVISLLCCPECFENKIQLFQESVFGLASNMILKCKNCKFFSSFCTSMKVNKMHNINLSFVFGLRTIGKGHSAARKLCSAINVNFPSKTAFRCLEKKLEHVSNKVACKIMNEAAAEVHKKNNFEVIQCSVSVNGTWQRRGHLSLNGCVSVISIDNDKISSYGKKALRSQLVPSESKSEKTGGKITYLYCHRNGYFNARGDKKRNMKIAGSNKINGNYPSKMKVYEDIESKVTVEFTKTHVGYGIDLGRMEITREEKEDRARKLENKIPVEAVLDEIRNSMNEKHWKKFI</sequence>
<proteinExistence type="predicted"/>
<dbReference type="AlphaFoldDB" id="A0A8X7BS43"/>
<dbReference type="OrthoDB" id="6428732at2759"/>
<dbReference type="Pfam" id="PF20700">
    <property type="entry name" value="Mutator"/>
    <property type="match status" value="1"/>
</dbReference>
<evidence type="ECO:0000259" key="1">
    <source>
        <dbReference type="Pfam" id="PF18701"/>
    </source>
</evidence>
<dbReference type="PANTHER" id="PTHR47331:SF5">
    <property type="entry name" value="RIBONUCLEASE H"/>
    <property type="match status" value="1"/>
</dbReference>
<evidence type="ECO:0000313" key="3">
    <source>
        <dbReference type="EMBL" id="GFY42736.1"/>
    </source>
</evidence>
<dbReference type="Proteomes" id="UP000886998">
    <property type="component" value="Unassembled WGS sequence"/>
</dbReference>
<keyword evidence="4" id="KW-1185">Reference proteome</keyword>